<dbReference type="InterPro" id="IPR008250">
    <property type="entry name" value="ATPase_P-typ_transduc_dom_A_sf"/>
</dbReference>
<organism evidence="3">
    <name type="scientific">human gut metagenome</name>
    <dbReference type="NCBI Taxonomy" id="408170"/>
    <lineage>
        <taxon>unclassified sequences</taxon>
        <taxon>metagenomes</taxon>
        <taxon>organismal metagenomes</taxon>
    </lineage>
</organism>
<proteinExistence type="predicted"/>
<accession>W1X524</accession>
<dbReference type="Pfam" id="PF00122">
    <property type="entry name" value="E1-E2_ATPase"/>
    <property type="match status" value="1"/>
</dbReference>
<reference evidence="3" key="1">
    <citation type="submission" date="2013-12" db="EMBL/GenBank/DDBJ databases">
        <title>A Varibaculum cambriense genome reconstructed from a premature infant gut community with otherwise low bacterial novelty that shifts toward anaerobic metabolism during the third week of life.</title>
        <authorList>
            <person name="Brown C.T."/>
            <person name="Sharon I."/>
            <person name="Thomas B.C."/>
            <person name="Castelle C.J."/>
            <person name="Morowitz M.J."/>
            <person name="Banfield J.F."/>
        </authorList>
    </citation>
    <scope>NUCLEOTIDE SEQUENCE</scope>
</reference>
<protein>
    <submittedName>
        <fullName evidence="3">Heavy metal translocating P-type ATPase</fullName>
    </submittedName>
</protein>
<dbReference type="AlphaFoldDB" id="W1X524"/>
<feature type="domain" description="P-type ATPase A" evidence="2">
    <location>
        <begin position="41"/>
        <end position="82"/>
    </location>
</feature>
<feature type="non-terminal residue" evidence="3">
    <location>
        <position position="82"/>
    </location>
</feature>
<keyword evidence="1" id="KW-0812">Transmembrane</keyword>
<evidence type="ECO:0000313" key="3">
    <source>
        <dbReference type="EMBL" id="ETJ24520.1"/>
    </source>
</evidence>
<feature type="transmembrane region" description="Helical" evidence="1">
    <location>
        <begin position="6"/>
        <end position="23"/>
    </location>
</feature>
<dbReference type="SUPFAM" id="SSF81653">
    <property type="entry name" value="Calcium ATPase, transduction domain A"/>
    <property type="match status" value="1"/>
</dbReference>
<dbReference type="Gene3D" id="2.70.150.10">
    <property type="entry name" value="Calcium-transporting ATPase, cytoplasmic transduction domain A"/>
    <property type="match status" value="1"/>
</dbReference>
<evidence type="ECO:0000256" key="1">
    <source>
        <dbReference type="SAM" id="Phobius"/>
    </source>
</evidence>
<gene>
    <name evidence="3" type="ORF">Q604_UNBC18005G0001</name>
</gene>
<dbReference type="InterPro" id="IPR059000">
    <property type="entry name" value="ATPase_P-type_domA"/>
</dbReference>
<name>W1X524_9ZZZZ</name>
<sequence>AVAIGDIFAAGGGAFIMALGALLEESTTERAKKGLKKLISLAPVKGRKIQDNKEIMISVESIHRGDYLRILPGETIPVDGRI</sequence>
<keyword evidence="1" id="KW-1133">Transmembrane helix</keyword>
<dbReference type="EMBL" id="AZMM01018005">
    <property type="protein sequence ID" value="ETJ24520.1"/>
    <property type="molecule type" value="Genomic_DNA"/>
</dbReference>
<keyword evidence="1" id="KW-0472">Membrane</keyword>
<feature type="non-terminal residue" evidence="3">
    <location>
        <position position="1"/>
    </location>
</feature>
<comment type="caution">
    <text evidence="3">The sequence shown here is derived from an EMBL/GenBank/DDBJ whole genome shotgun (WGS) entry which is preliminary data.</text>
</comment>
<evidence type="ECO:0000259" key="2">
    <source>
        <dbReference type="Pfam" id="PF00122"/>
    </source>
</evidence>